<dbReference type="RefSeq" id="WP_160055078.1">
    <property type="nucleotide sequence ID" value="NZ_FXTS01000004.1"/>
</dbReference>
<organism evidence="2 3">
    <name type="scientific">Oceanospirillum linum</name>
    <dbReference type="NCBI Taxonomy" id="966"/>
    <lineage>
        <taxon>Bacteria</taxon>
        <taxon>Pseudomonadati</taxon>
        <taxon>Pseudomonadota</taxon>
        <taxon>Gammaproteobacteria</taxon>
        <taxon>Oceanospirillales</taxon>
        <taxon>Oceanospirillaceae</taxon>
        <taxon>Oceanospirillum</taxon>
    </lineage>
</organism>
<dbReference type="InterPro" id="IPR014833">
    <property type="entry name" value="TnsA_N"/>
</dbReference>
<feature type="domain" description="TnsA endonuclease N-terminal" evidence="1">
    <location>
        <begin position="44"/>
        <end position="111"/>
    </location>
</feature>
<dbReference type="AlphaFoldDB" id="A0A1T1HGW5"/>
<keyword evidence="3" id="KW-1185">Reference proteome</keyword>
<dbReference type="InterPro" id="IPR011856">
    <property type="entry name" value="tRNA_endonuc-like_dom_sf"/>
</dbReference>
<accession>A0A1T1HGW5</accession>
<dbReference type="Proteomes" id="UP000190064">
    <property type="component" value="Unassembled WGS sequence"/>
</dbReference>
<gene>
    <name evidence="2" type="ORF">BTA35_0204740</name>
</gene>
<reference evidence="2" key="1">
    <citation type="submission" date="2017-02" db="EMBL/GenBank/DDBJ databases">
        <title>Draft Genome Sequence of the Salt Water Bacterium Oceanospirillum linum ATCC 11336.</title>
        <authorList>
            <person name="Trachtenberg A.M."/>
            <person name="Carney J.G."/>
            <person name="Linnane J.D."/>
            <person name="Rheaume B.A."/>
            <person name="Pitts N.L."/>
            <person name="Mykles D.L."/>
            <person name="Maclea K.S."/>
        </authorList>
    </citation>
    <scope>NUCLEOTIDE SEQUENCE [LARGE SCALE GENOMIC DNA]</scope>
    <source>
        <strain evidence="2">ATCC 11336</strain>
    </source>
</reference>
<evidence type="ECO:0000313" key="2">
    <source>
        <dbReference type="EMBL" id="OOV88977.1"/>
    </source>
</evidence>
<dbReference type="EMBL" id="MTSD02000001">
    <property type="protein sequence ID" value="OOV88977.1"/>
    <property type="molecule type" value="Genomic_DNA"/>
</dbReference>
<dbReference type="STRING" id="966.BTA35_0204740"/>
<protein>
    <recommendedName>
        <fullName evidence="1">TnsA endonuclease N-terminal domain-containing protein</fullName>
    </recommendedName>
</protein>
<dbReference type="Gene3D" id="3.40.1350.10">
    <property type="match status" value="1"/>
</dbReference>
<sequence length="210" mass="24093">MYNRNLRKPSPVKNVYKFASRKNHSTIMCESSLEFDACFHLEYSDKVVNFASQPTGIEYFDNANKKRRYTPDFSVSYQDGTSNLIEVKPAKKLLSPDFQNDFSQKLNAYKEIGETLILVTENQIRSEPTLTNYKILHRYASFLGDSELQAEIKKRLHETKNLSVARLASLLNLEEQNLIPVCAMMLAKGYLTADLQASKFTELTLTPFED</sequence>
<evidence type="ECO:0000313" key="3">
    <source>
        <dbReference type="Proteomes" id="UP000190064"/>
    </source>
</evidence>
<proteinExistence type="predicted"/>
<dbReference type="Pfam" id="PF08722">
    <property type="entry name" value="Tn7_TnsA-like_N"/>
    <property type="match status" value="1"/>
</dbReference>
<evidence type="ECO:0000259" key="1">
    <source>
        <dbReference type="Pfam" id="PF08722"/>
    </source>
</evidence>
<dbReference type="GO" id="GO:0003676">
    <property type="term" value="F:nucleic acid binding"/>
    <property type="evidence" value="ECO:0007669"/>
    <property type="project" value="InterPro"/>
</dbReference>
<name>A0A1T1HGW5_OCELI</name>
<comment type="caution">
    <text evidence="2">The sequence shown here is derived from an EMBL/GenBank/DDBJ whole genome shotgun (WGS) entry which is preliminary data.</text>
</comment>